<dbReference type="SUPFAM" id="SSF50249">
    <property type="entry name" value="Nucleic acid-binding proteins"/>
    <property type="match status" value="1"/>
</dbReference>
<evidence type="ECO:0000313" key="5">
    <source>
        <dbReference type="Proteomes" id="UP001229244"/>
    </source>
</evidence>
<feature type="region of interest" description="Disordered" evidence="1">
    <location>
        <begin position="1"/>
        <end position="26"/>
    </location>
</feature>
<dbReference type="Pfam" id="PF01796">
    <property type="entry name" value="OB_ChsH2_C"/>
    <property type="match status" value="1"/>
</dbReference>
<dbReference type="Pfam" id="PF12172">
    <property type="entry name" value="zf-ChsH2"/>
    <property type="match status" value="1"/>
</dbReference>
<proteinExistence type="predicted"/>
<reference evidence="4" key="1">
    <citation type="submission" date="2023-07" db="EMBL/GenBank/DDBJ databases">
        <title>Genomic Encyclopedia of Type Strains, Phase IV (KMG-IV): sequencing the most valuable type-strain genomes for metagenomic binning, comparative biology and taxonomic classification.</title>
        <authorList>
            <person name="Goeker M."/>
        </authorList>
    </citation>
    <scope>NUCLEOTIDE SEQUENCE</scope>
    <source>
        <strain evidence="4">DSM 21202</strain>
    </source>
</reference>
<dbReference type="PANTHER" id="PTHR34075">
    <property type="entry name" value="BLR3430 PROTEIN"/>
    <property type="match status" value="1"/>
</dbReference>
<organism evidence="4 5">
    <name type="scientific">Amorphus orientalis</name>
    <dbReference type="NCBI Taxonomy" id="649198"/>
    <lineage>
        <taxon>Bacteria</taxon>
        <taxon>Pseudomonadati</taxon>
        <taxon>Pseudomonadota</taxon>
        <taxon>Alphaproteobacteria</taxon>
        <taxon>Hyphomicrobiales</taxon>
        <taxon>Amorphaceae</taxon>
        <taxon>Amorphus</taxon>
    </lineage>
</organism>
<dbReference type="AlphaFoldDB" id="A0AAE4AVY7"/>
<comment type="caution">
    <text evidence="4">The sequence shown here is derived from an EMBL/GenBank/DDBJ whole genome shotgun (WGS) entry which is preliminary data.</text>
</comment>
<evidence type="ECO:0000259" key="3">
    <source>
        <dbReference type="Pfam" id="PF12172"/>
    </source>
</evidence>
<feature type="domain" description="ChsH2 C-terminal OB-fold" evidence="2">
    <location>
        <begin position="72"/>
        <end position="131"/>
    </location>
</feature>
<dbReference type="EMBL" id="JAUSUL010000004">
    <property type="protein sequence ID" value="MDQ0317204.1"/>
    <property type="molecule type" value="Genomic_DNA"/>
</dbReference>
<evidence type="ECO:0000256" key="1">
    <source>
        <dbReference type="SAM" id="MobiDB-lite"/>
    </source>
</evidence>
<evidence type="ECO:0000313" key="4">
    <source>
        <dbReference type="EMBL" id="MDQ0317204.1"/>
    </source>
</evidence>
<dbReference type="PANTHER" id="PTHR34075:SF5">
    <property type="entry name" value="BLR3430 PROTEIN"/>
    <property type="match status" value="1"/>
</dbReference>
<dbReference type="Gene3D" id="3.40.50.720">
    <property type="entry name" value="NAD(P)-binding Rossmann-like Domain"/>
    <property type="match status" value="1"/>
</dbReference>
<evidence type="ECO:0000259" key="2">
    <source>
        <dbReference type="Pfam" id="PF01796"/>
    </source>
</evidence>
<dbReference type="InterPro" id="IPR022002">
    <property type="entry name" value="ChsH2_Znr"/>
</dbReference>
<feature type="domain" description="ChsH2 rubredoxin-like zinc ribbon" evidence="3">
    <location>
        <begin position="36"/>
        <end position="67"/>
    </location>
</feature>
<dbReference type="Pfam" id="PF13561">
    <property type="entry name" value="adh_short_C2"/>
    <property type="match status" value="1"/>
</dbReference>
<dbReference type="InterPro" id="IPR002878">
    <property type="entry name" value="ChsH2_C"/>
</dbReference>
<dbReference type="InterPro" id="IPR052513">
    <property type="entry name" value="Thioester_dehydratase-like"/>
</dbReference>
<dbReference type="InterPro" id="IPR036291">
    <property type="entry name" value="NAD(P)-bd_dom_sf"/>
</dbReference>
<accession>A0AAE4AVY7</accession>
<dbReference type="RefSeq" id="WP_306887103.1">
    <property type="nucleotide sequence ID" value="NZ_JAUSUL010000004.1"/>
</dbReference>
<gene>
    <name evidence="4" type="ORF">J2S73_003681</name>
</gene>
<name>A0AAE4AVY7_9HYPH</name>
<keyword evidence="5" id="KW-1185">Reference proteome</keyword>
<dbReference type="SUPFAM" id="SSF51735">
    <property type="entry name" value="NAD(P)-binding Rossmann-fold domains"/>
    <property type="match status" value="1"/>
</dbReference>
<protein>
    <submittedName>
        <fullName evidence="4">NAD(P)-dependent dehydrogenase (Short-subunit alcohol dehydrogenase family)/uncharacterized OB-fold protein</fullName>
    </submittedName>
</protein>
<dbReference type="Gene3D" id="6.10.30.10">
    <property type="match status" value="1"/>
</dbReference>
<dbReference type="InterPro" id="IPR012340">
    <property type="entry name" value="NA-bd_OB-fold"/>
</dbReference>
<dbReference type="InterPro" id="IPR002347">
    <property type="entry name" value="SDR_fam"/>
</dbReference>
<dbReference type="Proteomes" id="UP001229244">
    <property type="component" value="Unassembled WGS sequence"/>
</dbReference>
<sequence>MTPPLAPPPKKDPQRRTRQPTAPTAARSRAALGLAAAAAEGRFMLQVCGECGAVQYPPRDACARCLSVDLPWRDVAPEGRMIAETTVRISSGVYFRERSPWRVGVVQLDAGPTVICHVHGDVERGGPVQLAIKLDKSGQGVLFALPPDPTPDMADDPELREMTCDPKHRRVLIADGRNENAAALARALKEAGASMIFVGEAESWRPNPNREALAAIEGVEILPLDVTDTRSVQSLAGEIGGKTDILVNNARFVRPGGIFERGDTTFAREELEVNVLGMMRLAQAFGPAMRGRSADGVNSAVAWVNILSVYAHSNWPAYGAFSAASAGALSLSQCLRAEMQAGGIRVMNVHTGPTDDEWHQPLPPPKVAPAALAKAVVAGLRDGLEDVVVGDVAEDVIDRWRAGPKILEKELAASGGDGQ</sequence>